<dbReference type="SUPFAM" id="SSF52129">
    <property type="entry name" value="Caspase-like"/>
    <property type="match status" value="1"/>
</dbReference>
<sequence length="1214" mass="133909">MNKSRIWQYLCIVAVLVLMALPAASQRFFNLTSQEVKVDSILPQFVYSLPLQGDYQDSIYTVTVKYPEYVDMPATDISHYNRLSGAALPEQVVICQQVTECRKQGLLVISFSPLVFREHRYQALVSFMLDIQAKPLVRSQSQLHLQTSSQSQLHLLKRSQQEARLQTRGGEDSSPAYADHSVLASGKWAKIRVSETGIHQLTADVVRRAGFSDISKVKIYGYGGNLQNEALYAQDIRETDDLKEVPQYVVDGRHYFYARGAVSWSSPTATVRTRNPYSDYGYYFITQSDESPSLWADSASFVSSCHPMPEDYHSLYEVDGFSWMQGGRNLFHPTAVKVGDTQKVVITNPTGCSRGKLVVAVTAGTDTQVQIRKNRQELGTMSLQLPVNTSSSAYTVGVERSATYPLQDFGEKDTIEIQPLSGGPVHLDYVAVTWEQPAPFAGFGSRIPAAEYVYGITPQDHHADGAADMVIIIPTSQKLLRQAQRLKEFHETHDGLRVNIVPADELYNEFSSGTPDANAYRRYLRMLSDRAATAADMPKYLLLFGDCVWDNRMLTADCRLLNPDDYLLCHESDDSFSKTTCYVSDSWLGIIGEGKGADPKAELQDVAVGRFPVTTAQEAEILVDKTINYKKNANAGAWQNTLMFMGDDGNENLHMADANEVADDIASLYPGYLIRKVMWDAYTRQTSSTGNTYPEVSSIIRQQQANGALVMDYAGHGSETQISHENVLKITDFESFRNENLPLWVTASCDIMPYDGTKSTIGEAALLNEKGGAVAFYGTTRTVFAQQNKYMNRAFLRRVLSREDGKPLAIGEAHRLAQNDVMLGNVMAGEIDRSENHLQYALLGDPALSLNLPMMKVVVDSINGISCQRTDTVPLLRAGDIARIAGHVETDVDFQGVVTATVRDSRELVTCKLNDATADGASTAFQYYDRQKTLYQGADSVSGGKFAFSFAVPKDINYSGDTGLMNLYAVSNDKALRANGESARFKVGGSVVAENDSIGPSVFCYLNSPTFVDGGNVNTTPYFVARISDKDGINAAGSGLGHDLKLVIDGDQSKTYNLNGYFSYDFGTYTSGSTCYSIPELPAGRHQLTFTAWDIQNNSSTTTLHFNVVSGLAPSLFDVGVTENPARSTTTFIVSHDRTESRMDVVIELYDTSGRQLWRHAESGVPASEVYTVKWDLSVDGGRPLGTGIYLYRVKVSSDGSSYASKTRKLIIIK</sequence>
<protein>
    <submittedName>
        <fullName evidence="3">Type IX secretion system sortase PorU</fullName>
    </submittedName>
</protein>
<keyword evidence="1" id="KW-0732">Signal</keyword>
<evidence type="ECO:0000259" key="2">
    <source>
        <dbReference type="Pfam" id="PF01364"/>
    </source>
</evidence>
<dbReference type="InterPro" id="IPR029030">
    <property type="entry name" value="Caspase-like_dom_sf"/>
</dbReference>
<dbReference type="CDD" id="cd02258">
    <property type="entry name" value="Peptidase_C25_N"/>
    <property type="match status" value="1"/>
</dbReference>
<dbReference type="Pfam" id="PF01364">
    <property type="entry name" value="Peptidase_C25"/>
    <property type="match status" value="1"/>
</dbReference>
<comment type="caution">
    <text evidence="3">The sequence shown here is derived from an EMBL/GenBank/DDBJ whole genome shotgun (WGS) entry which is preliminary data.</text>
</comment>
<evidence type="ECO:0000256" key="1">
    <source>
        <dbReference type="ARBA" id="ARBA00022729"/>
    </source>
</evidence>
<dbReference type="Gene3D" id="2.60.40.4070">
    <property type="match status" value="1"/>
</dbReference>
<dbReference type="Gene3D" id="3.40.50.10390">
    <property type="entry name" value="Gingipain r, domain 1"/>
    <property type="match status" value="1"/>
</dbReference>
<dbReference type="EMBL" id="VZBP01000153">
    <property type="protein sequence ID" value="MQO10422.1"/>
    <property type="molecule type" value="Genomic_DNA"/>
</dbReference>
<evidence type="ECO:0000313" key="3">
    <source>
        <dbReference type="EMBL" id="MQO10422.1"/>
    </source>
</evidence>
<organism evidence="3 4">
    <name type="scientific">Segatella copri</name>
    <dbReference type="NCBI Taxonomy" id="165179"/>
    <lineage>
        <taxon>Bacteria</taxon>
        <taxon>Pseudomonadati</taxon>
        <taxon>Bacteroidota</taxon>
        <taxon>Bacteroidia</taxon>
        <taxon>Bacteroidales</taxon>
        <taxon>Prevotellaceae</taxon>
        <taxon>Segatella</taxon>
    </lineage>
</organism>
<dbReference type="AlphaFoldDB" id="A0AA90VHP2"/>
<dbReference type="InterPro" id="IPR001769">
    <property type="entry name" value="Gingipain"/>
</dbReference>
<dbReference type="GO" id="GO:0006508">
    <property type="term" value="P:proteolysis"/>
    <property type="evidence" value="ECO:0007669"/>
    <property type="project" value="InterPro"/>
</dbReference>
<name>A0AA90VHP2_9BACT</name>
<gene>
    <name evidence="3" type="primary">porU</name>
    <name evidence="3" type="ORF">F7D57_12025</name>
</gene>
<accession>A0AA90VHP2</accession>
<dbReference type="GO" id="GO:0008234">
    <property type="term" value="F:cysteine-type peptidase activity"/>
    <property type="evidence" value="ECO:0007669"/>
    <property type="project" value="InterPro"/>
</dbReference>
<dbReference type="Gene3D" id="3.40.50.1460">
    <property type="match status" value="1"/>
</dbReference>
<dbReference type="RefSeq" id="WP_153097604.1">
    <property type="nucleotide sequence ID" value="NZ_VZBP01000153.1"/>
</dbReference>
<proteinExistence type="predicted"/>
<evidence type="ECO:0000313" key="4">
    <source>
        <dbReference type="Proteomes" id="UP000405805"/>
    </source>
</evidence>
<dbReference type="Proteomes" id="UP000405805">
    <property type="component" value="Unassembled WGS sequence"/>
</dbReference>
<reference evidence="4" key="1">
    <citation type="submission" date="2019-09" db="EMBL/GenBank/DDBJ databases">
        <title>Distinct polysaccharide growth profiles of human intestinal Prevotella copri isolates.</title>
        <authorList>
            <person name="Fehlner-Peach H."/>
            <person name="Magnabosco C."/>
            <person name="Raghavan V."/>
            <person name="Scher J.U."/>
            <person name="Tett A."/>
            <person name="Cox L.M."/>
            <person name="Gottsegen C."/>
            <person name="Watters A."/>
            <person name="Wiltshire- Gordon J.D."/>
            <person name="Segata N."/>
            <person name="Bonneau R."/>
            <person name="Littman D.R."/>
        </authorList>
    </citation>
    <scope>NUCLEOTIDE SEQUENCE [LARGE SCALE GENOMIC DNA]</scope>
    <source>
        <strain evidence="4">iA624</strain>
    </source>
</reference>
<dbReference type="InterPro" id="IPR029031">
    <property type="entry name" value="Gingipain_N_sf"/>
</dbReference>
<dbReference type="NCBIfam" id="NF033707">
    <property type="entry name" value="T9SS_sortase"/>
    <property type="match status" value="1"/>
</dbReference>
<feature type="domain" description="Gingipain" evidence="2">
    <location>
        <begin position="470"/>
        <end position="850"/>
    </location>
</feature>